<keyword evidence="12" id="KW-1185">Reference proteome</keyword>
<dbReference type="Bgee" id="ENSPREG00000012659">
    <property type="expression patterns" value="Expressed in caudal fin and 1 other cell type or tissue"/>
</dbReference>
<evidence type="ECO:0000256" key="7">
    <source>
        <dbReference type="ARBA" id="ARBA00047867"/>
    </source>
</evidence>
<evidence type="ECO:0000256" key="9">
    <source>
        <dbReference type="RuleBase" id="RU004417"/>
    </source>
</evidence>
<reference evidence="11" key="2">
    <citation type="submission" date="2025-08" db="UniProtKB">
        <authorList>
            <consortium name="Ensembl"/>
        </authorList>
    </citation>
    <scope>IDENTIFICATION</scope>
    <source>
        <strain evidence="11">Guanapo</strain>
    </source>
</reference>
<comment type="subcellular location">
    <subcellularLocation>
        <location evidence="1">Mitochondrion</location>
    </subcellularLocation>
</comment>
<dbReference type="FunFam" id="1.10.287.140:FF:000001">
    <property type="entry name" value="Glutamate dehydrogenase 1, mitochondrial"/>
    <property type="match status" value="1"/>
</dbReference>
<dbReference type="EC" id="1.4.1.3" evidence="3"/>
<dbReference type="SMART" id="SM00839">
    <property type="entry name" value="ELFV_dehydrog"/>
    <property type="match status" value="1"/>
</dbReference>
<name>A0A3P9PAB3_POERE</name>
<dbReference type="GO" id="GO:0006538">
    <property type="term" value="P:L-glutamate catabolic process"/>
    <property type="evidence" value="ECO:0007669"/>
    <property type="project" value="TreeGrafter"/>
</dbReference>
<keyword evidence="4 9" id="KW-0560">Oxidoreductase</keyword>
<comment type="catalytic activity">
    <reaction evidence="8">
        <text>L-glutamate + NADP(+) + H2O = 2-oxoglutarate + NH4(+) + NADPH + H(+)</text>
        <dbReference type="Rhea" id="RHEA:11612"/>
        <dbReference type="ChEBI" id="CHEBI:15377"/>
        <dbReference type="ChEBI" id="CHEBI:15378"/>
        <dbReference type="ChEBI" id="CHEBI:16810"/>
        <dbReference type="ChEBI" id="CHEBI:28938"/>
        <dbReference type="ChEBI" id="CHEBI:29985"/>
        <dbReference type="ChEBI" id="CHEBI:57783"/>
        <dbReference type="ChEBI" id="CHEBI:58349"/>
        <dbReference type="EC" id="1.4.1.3"/>
    </reaction>
</comment>
<keyword evidence="5" id="KW-0496">Mitochondrion</keyword>
<dbReference type="Pfam" id="PF02812">
    <property type="entry name" value="ELFV_dehydrog_N"/>
    <property type="match status" value="1"/>
</dbReference>
<dbReference type="PRINTS" id="PR00082">
    <property type="entry name" value="GLFDHDRGNASE"/>
</dbReference>
<dbReference type="PANTHER" id="PTHR11606">
    <property type="entry name" value="GLUTAMATE DEHYDROGENASE"/>
    <property type="match status" value="1"/>
</dbReference>
<dbReference type="InterPro" id="IPR036291">
    <property type="entry name" value="NAD(P)-bd_dom_sf"/>
</dbReference>
<evidence type="ECO:0000259" key="10">
    <source>
        <dbReference type="SMART" id="SM00839"/>
    </source>
</evidence>
<comment type="similarity">
    <text evidence="2 9">Belongs to the Glu/Leu/Phe/Val dehydrogenases family.</text>
</comment>
<evidence type="ECO:0000256" key="2">
    <source>
        <dbReference type="ARBA" id="ARBA00006382"/>
    </source>
</evidence>
<evidence type="ECO:0000313" key="11">
    <source>
        <dbReference type="Ensembl" id="ENSPREP00000018700.1"/>
    </source>
</evidence>
<accession>A0A3P9PAB3</accession>
<dbReference type="InterPro" id="IPR006096">
    <property type="entry name" value="Glu/Leu/Phe/Val/Trp_DH_C"/>
</dbReference>
<dbReference type="Proteomes" id="UP000242638">
    <property type="component" value="Unassembled WGS sequence"/>
</dbReference>
<comment type="catalytic activity">
    <reaction evidence="7">
        <text>L-glutamate + NAD(+) + H2O = 2-oxoglutarate + NH4(+) + NADH + H(+)</text>
        <dbReference type="Rhea" id="RHEA:15133"/>
        <dbReference type="ChEBI" id="CHEBI:15377"/>
        <dbReference type="ChEBI" id="CHEBI:15378"/>
        <dbReference type="ChEBI" id="CHEBI:16810"/>
        <dbReference type="ChEBI" id="CHEBI:28938"/>
        <dbReference type="ChEBI" id="CHEBI:29985"/>
        <dbReference type="ChEBI" id="CHEBI:57540"/>
        <dbReference type="ChEBI" id="CHEBI:57945"/>
        <dbReference type="EC" id="1.4.1.3"/>
    </reaction>
</comment>
<dbReference type="InterPro" id="IPR006095">
    <property type="entry name" value="Glu/Leu/Phe/Val/Trp_DH"/>
</dbReference>
<dbReference type="OMA" id="KELMYHE"/>
<reference evidence="11" key="3">
    <citation type="submission" date="2025-09" db="UniProtKB">
        <authorList>
            <consortium name="Ensembl"/>
        </authorList>
    </citation>
    <scope>IDENTIFICATION</scope>
    <source>
        <strain evidence="11">Guanapo</strain>
    </source>
</reference>
<organism evidence="11 12">
    <name type="scientific">Poecilia reticulata</name>
    <name type="common">Guppy</name>
    <name type="synonym">Acanthophacelus reticulatus</name>
    <dbReference type="NCBI Taxonomy" id="8081"/>
    <lineage>
        <taxon>Eukaryota</taxon>
        <taxon>Metazoa</taxon>
        <taxon>Chordata</taxon>
        <taxon>Craniata</taxon>
        <taxon>Vertebrata</taxon>
        <taxon>Euteleostomi</taxon>
        <taxon>Actinopterygii</taxon>
        <taxon>Neopterygii</taxon>
        <taxon>Teleostei</taxon>
        <taxon>Neoteleostei</taxon>
        <taxon>Acanthomorphata</taxon>
        <taxon>Ovalentaria</taxon>
        <taxon>Atherinomorphae</taxon>
        <taxon>Cyprinodontiformes</taxon>
        <taxon>Poeciliidae</taxon>
        <taxon>Poeciliinae</taxon>
        <taxon>Poecilia</taxon>
    </lineage>
</organism>
<proteinExistence type="inferred from homology"/>
<evidence type="ECO:0000256" key="5">
    <source>
        <dbReference type="ARBA" id="ARBA00023128"/>
    </source>
</evidence>
<dbReference type="AlphaFoldDB" id="A0A3P9PAB3"/>
<dbReference type="Ensembl" id="ENSPRET00000018903.1">
    <property type="protein sequence ID" value="ENSPREP00000018700.1"/>
    <property type="gene ID" value="ENSPREG00000012659.1"/>
</dbReference>
<dbReference type="Gene3D" id="3.40.50.10860">
    <property type="entry name" value="Leucine Dehydrogenase, chain A, domain 1"/>
    <property type="match status" value="1"/>
</dbReference>
<dbReference type="Gene3D" id="3.40.50.720">
    <property type="entry name" value="NAD(P)-binding Rossmann-like Domain"/>
    <property type="match status" value="1"/>
</dbReference>
<dbReference type="PANTHER" id="PTHR11606:SF13">
    <property type="entry name" value="GLUTAMATE DEHYDROGENASE 1, MITOCHONDRIAL"/>
    <property type="match status" value="1"/>
</dbReference>
<dbReference type="STRING" id="8081.ENSPREP00000018700"/>
<dbReference type="InterPro" id="IPR006097">
    <property type="entry name" value="Glu/Leu/Phe/Val/Trp_DH_dimer"/>
</dbReference>
<dbReference type="Pfam" id="PF00208">
    <property type="entry name" value="ELFV_dehydrog"/>
    <property type="match status" value="1"/>
</dbReference>
<evidence type="ECO:0000256" key="4">
    <source>
        <dbReference type="ARBA" id="ARBA00023002"/>
    </source>
</evidence>
<dbReference type="SUPFAM" id="SSF53223">
    <property type="entry name" value="Aminoacid dehydrogenase-like, N-terminal domain"/>
    <property type="match status" value="1"/>
</dbReference>
<dbReference type="GeneTree" id="ENSGT00390000000854"/>
<dbReference type="InterPro" id="IPR033922">
    <property type="entry name" value="NAD_bind_Glu_DH"/>
</dbReference>
<dbReference type="GO" id="GO:0005739">
    <property type="term" value="C:mitochondrion"/>
    <property type="evidence" value="ECO:0007669"/>
    <property type="project" value="UniProtKB-SubCell"/>
</dbReference>
<dbReference type="SUPFAM" id="SSF51735">
    <property type="entry name" value="NAD(P)-binding Rossmann-fold domains"/>
    <property type="match status" value="1"/>
</dbReference>
<sequence length="541" mass="59927">MYRNLGELLTRGAGGILASAADSALPASASLLRYRGYSQAAARGDDPNFFTMVEGFFDRGAAIVEDKLVEDLRTRETPEQKRKRVRGILRIIKPCNHVLSVCFPIRRDSGEWEVIEGYRAQHSQHRTPCKGIRYSTEVSVDEVKALASLMTYKCAIVVPFGGAKAGVKINTKNYTQDSELEKITRRFTIELAKKGFIPGIDVPAPDMSTGEREMSWIADTFATTMGHYDINAHACVTGKPISQGGIHGRISATGRGVFHGIENFINDASVMNRVGLAPGFQDKTFVIQGFGNVGLHSMRYLHRFGARCVGVAEMDGSIWNPRGIDPKQLEDYKLANGTIVGFPDSTPYEGSLLEADCDILIPAASEKQLTQRNAHRVKAKIIAEGANGPTTPEADRIFLERNMLVIPDMYLNAGGVTVSYFEWLKNLNHVSYGRLTFKYERDSNYHLLVSVQESLERKFGKLNGSIPVVPTSEFQDRISGASEKDIVHSGLAYTMERSARLQQIMQTTSRYQLGLDLRTAAYVNAIEKIFKVYSDSGLIFT</sequence>
<reference evidence="12" key="1">
    <citation type="submission" date="2013-11" db="EMBL/GenBank/DDBJ databases">
        <title>The genomic landscape of the Guanapo guppy.</title>
        <authorList>
            <person name="Kuenstner A."/>
            <person name="Dreyer C."/>
        </authorList>
    </citation>
    <scope>NUCLEOTIDE SEQUENCE</scope>
    <source>
        <strain evidence="12">Guanapo</strain>
    </source>
</reference>
<evidence type="ECO:0000256" key="6">
    <source>
        <dbReference type="ARBA" id="ARBA00040147"/>
    </source>
</evidence>
<dbReference type="Gene3D" id="1.10.287.140">
    <property type="match status" value="1"/>
</dbReference>
<protein>
    <recommendedName>
        <fullName evidence="6">Glutamate dehydrogenase 1, mitochondrial</fullName>
        <ecNumber evidence="3">1.4.1.3</ecNumber>
    </recommendedName>
</protein>
<dbReference type="FunFam" id="3.40.50.10860:FF:000007">
    <property type="entry name" value="Glutamate dehydrogenase 1, mitochondrial"/>
    <property type="match status" value="1"/>
</dbReference>
<feature type="domain" description="Glutamate/phenylalanine/leucine/valine/L-tryptophan dehydrogenase C-terminal" evidence="10">
    <location>
        <begin position="246"/>
        <end position="537"/>
    </location>
</feature>
<evidence type="ECO:0000256" key="3">
    <source>
        <dbReference type="ARBA" id="ARBA00012889"/>
    </source>
</evidence>
<evidence type="ECO:0000256" key="1">
    <source>
        <dbReference type="ARBA" id="ARBA00004173"/>
    </source>
</evidence>
<dbReference type="CDD" id="cd01076">
    <property type="entry name" value="NAD_bind_1_Glu_DH"/>
    <property type="match status" value="1"/>
</dbReference>
<evidence type="ECO:0000313" key="12">
    <source>
        <dbReference type="Proteomes" id="UP000242638"/>
    </source>
</evidence>
<dbReference type="FunFam" id="3.40.50.720:FF:000100">
    <property type="entry name" value="Glutamate dehydrogenase 1, mitochondrial"/>
    <property type="match status" value="1"/>
</dbReference>
<dbReference type="GO" id="GO:0004352">
    <property type="term" value="F:glutamate dehydrogenase (NAD+) activity"/>
    <property type="evidence" value="ECO:0007669"/>
    <property type="project" value="TreeGrafter"/>
</dbReference>
<dbReference type="InterPro" id="IPR046346">
    <property type="entry name" value="Aminoacid_DH-like_N_sf"/>
</dbReference>
<evidence type="ECO:0000256" key="8">
    <source>
        <dbReference type="ARBA" id="ARBA00048577"/>
    </source>
</evidence>